<proteinExistence type="predicted"/>
<feature type="region of interest" description="Disordered" evidence="1">
    <location>
        <begin position="38"/>
        <end position="58"/>
    </location>
</feature>
<keyword evidence="3" id="KW-1185">Reference proteome</keyword>
<sequence>MNVAQFEYGGVDCYRISLMLTTFIYEYCAVDIDQHIRDKAGSPNNNLSIDRAMNDSES</sequence>
<dbReference type="EMBL" id="JAHQIW010005454">
    <property type="protein sequence ID" value="KAJ1366058.1"/>
    <property type="molecule type" value="Genomic_DNA"/>
</dbReference>
<dbReference type="AlphaFoldDB" id="A0AAD5QY70"/>
<comment type="caution">
    <text evidence="2">The sequence shown here is derived from an EMBL/GenBank/DDBJ whole genome shotgun (WGS) entry which is preliminary data.</text>
</comment>
<gene>
    <name evidence="2" type="ORF">KIN20_026639</name>
</gene>
<protein>
    <submittedName>
        <fullName evidence="2">Uncharacterized protein</fullName>
    </submittedName>
</protein>
<organism evidence="2 3">
    <name type="scientific">Parelaphostrongylus tenuis</name>
    <name type="common">Meningeal worm</name>
    <dbReference type="NCBI Taxonomy" id="148309"/>
    <lineage>
        <taxon>Eukaryota</taxon>
        <taxon>Metazoa</taxon>
        <taxon>Ecdysozoa</taxon>
        <taxon>Nematoda</taxon>
        <taxon>Chromadorea</taxon>
        <taxon>Rhabditida</taxon>
        <taxon>Rhabditina</taxon>
        <taxon>Rhabditomorpha</taxon>
        <taxon>Strongyloidea</taxon>
        <taxon>Metastrongylidae</taxon>
        <taxon>Parelaphostrongylus</taxon>
    </lineage>
</organism>
<evidence type="ECO:0000256" key="1">
    <source>
        <dbReference type="SAM" id="MobiDB-lite"/>
    </source>
</evidence>
<evidence type="ECO:0000313" key="3">
    <source>
        <dbReference type="Proteomes" id="UP001196413"/>
    </source>
</evidence>
<name>A0AAD5QY70_PARTN</name>
<reference evidence="2" key="1">
    <citation type="submission" date="2021-06" db="EMBL/GenBank/DDBJ databases">
        <title>Parelaphostrongylus tenuis whole genome reference sequence.</title>
        <authorList>
            <person name="Garwood T.J."/>
            <person name="Larsen P.A."/>
            <person name="Fountain-Jones N.M."/>
            <person name="Garbe J.R."/>
            <person name="Macchietto M.G."/>
            <person name="Kania S.A."/>
            <person name="Gerhold R.W."/>
            <person name="Richards J.E."/>
            <person name="Wolf T.M."/>
        </authorList>
    </citation>
    <scope>NUCLEOTIDE SEQUENCE</scope>
    <source>
        <strain evidence="2">MNPRO001-30</strain>
        <tissue evidence="2">Meninges</tissue>
    </source>
</reference>
<dbReference type="Proteomes" id="UP001196413">
    <property type="component" value="Unassembled WGS sequence"/>
</dbReference>
<evidence type="ECO:0000313" key="2">
    <source>
        <dbReference type="EMBL" id="KAJ1366058.1"/>
    </source>
</evidence>
<accession>A0AAD5QY70</accession>